<keyword evidence="2" id="KW-0902">Two-component regulatory system</keyword>
<sequence>MKVLIVEDDIDIRELISFFMEKEGYEVLEAGDGMTGLKLAKTYHPHIIILDLMLPNLDGKSLAQMIKKSEEKYGNPKIIMLTAKTDIEDVLSGLEVGADDYMKKPFDPRELVLRVKKLLNRETKISTKKYMFKNITIDTDKHLILEDQNEIPMSKKEYDLLLLLIKNKGLVLTRDKILDKVWQSNYYTGDRTVDMYISKIRDKVKSISKDIKTIKGVGYKLEEKIL</sequence>
<evidence type="ECO:0000256" key="3">
    <source>
        <dbReference type="ARBA" id="ARBA00023125"/>
    </source>
</evidence>
<dbReference type="PROSITE" id="PS50110">
    <property type="entry name" value="RESPONSE_REGULATORY"/>
    <property type="match status" value="1"/>
</dbReference>
<organism evidence="8 9">
    <name type="scientific">Psychrilyobacter piezotolerans</name>
    <dbReference type="NCBI Taxonomy" id="2293438"/>
    <lineage>
        <taxon>Bacteria</taxon>
        <taxon>Fusobacteriati</taxon>
        <taxon>Fusobacteriota</taxon>
        <taxon>Fusobacteriia</taxon>
        <taxon>Fusobacteriales</taxon>
        <taxon>Fusobacteriaceae</taxon>
        <taxon>Psychrilyobacter</taxon>
    </lineage>
</organism>
<dbReference type="InterPro" id="IPR039420">
    <property type="entry name" value="WalR-like"/>
</dbReference>
<dbReference type="SUPFAM" id="SSF52172">
    <property type="entry name" value="CheY-like"/>
    <property type="match status" value="1"/>
</dbReference>
<dbReference type="Gene3D" id="3.40.50.2300">
    <property type="match status" value="1"/>
</dbReference>
<dbReference type="Gene3D" id="1.10.10.10">
    <property type="entry name" value="Winged helix-like DNA-binding domain superfamily/Winged helix DNA-binding domain"/>
    <property type="match status" value="1"/>
</dbReference>
<dbReference type="InterPro" id="IPR001867">
    <property type="entry name" value="OmpR/PhoB-type_DNA-bd"/>
</dbReference>
<dbReference type="InterPro" id="IPR011006">
    <property type="entry name" value="CheY-like_superfamily"/>
</dbReference>
<dbReference type="PANTHER" id="PTHR48111:SF40">
    <property type="entry name" value="PHOSPHATE REGULON TRANSCRIPTIONAL REGULATORY PROTEIN PHOB"/>
    <property type="match status" value="1"/>
</dbReference>
<keyword evidence="1 4" id="KW-0597">Phosphoprotein</keyword>
<evidence type="ECO:0000256" key="1">
    <source>
        <dbReference type="ARBA" id="ARBA00022553"/>
    </source>
</evidence>
<comment type="caution">
    <text evidence="8">The sequence shown here is derived from an EMBL/GenBank/DDBJ whole genome shotgun (WGS) entry which is preliminary data.</text>
</comment>
<feature type="domain" description="Response regulatory" evidence="6">
    <location>
        <begin position="2"/>
        <end position="119"/>
    </location>
</feature>
<dbReference type="InterPro" id="IPR036388">
    <property type="entry name" value="WH-like_DNA-bd_sf"/>
</dbReference>
<dbReference type="Pfam" id="PF00072">
    <property type="entry name" value="Response_reg"/>
    <property type="match status" value="1"/>
</dbReference>
<dbReference type="InterPro" id="IPR001789">
    <property type="entry name" value="Sig_transdc_resp-reg_receiver"/>
</dbReference>
<proteinExistence type="predicted"/>
<feature type="domain" description="OmpR/PhoB-type" evidence="7">
    <location>
        <begin position="127"/>
        <end position="223"/>
    </location>
</feature>
<feature type="modified residue" description="4-aspartylphosphate" evidence="4">
    <location>
        <position position="51"/>
    </location>
</feature>
<dbReference type="SMART" id="SM00862">
    <property type="entry name" value="Trans_reg_C"/>
    <property type="match status" value="1"/>
</dbReference>
<evidence type="ECO:0000313" key="9">
    <source>
        <dbReference type="Proteomes" id="UP000263486"/>
    </source>
</evidence>
<dbReference type="CDD" id="cd17574">
    <property type="entry name" value="REC_OmpR"/>
    <property type="match status" value="1"/>
</dbReference>
<name>A0ABX9KIW2_9FUSO</name>
<dbReference type="PROSITE" id="PS51755">
    <property type="entry name" value="OMPR_PHOB"/>
    <property type="match status" value="1"/>
</dbReference>
<dbReference type="Pfam" id="PF00486">
    <property type="entry name" value="Trans_reg_C"/>
    <property type="match status" value="1"/>
</dbReference>
<keyword evidence="9" id="KW-1185">Reference proteome</keyword>
<evidence type="ECO:0000256" key="5">
    <source>
        <dbReference type="PROSITE-ProRule" id="PRU01091"/>
    </source>
</evidence>
<gene>
    <name evidence="8" type="ORF">DYH56_04860</name>
</gene>
<dbReference type="RefSeq" id="WP_114641737.1">
    <property type="nucleotide sequence ID" value="NZ_JAACIO010000007.1"/>
</dbReference>
<keyword evidence="3 5" id="KW-0238">DNA-binding</keyword>
<accession>A0ABX9KIW2</accession>
<reference evidence="8 9" key="1">
    <citation type="submission" date="2018-08" db="EMBL/GenBank/DDBJ databases">
        <title>Draft genome sequence of Psychrilyobacter sp. strain SD5 isolated from Black Sea water.</title>
        <authorList>
            <person name="Yadav S."/>
            <person name="Villanueva L."/>
            <person name="Damste J.S.S."/>
        </authorList>
    </citation>
    <scope>NUCLEOTIDE SEQUENCE [LARGE SCALE GENOMIC DNA]</scope>
    <source>
        <strain evidence="8 9">SD5</strain>
    </source>
</reference>
<dbReference type="CDD" id="cd00383">
    <property type="entry name" value="trans_reg_C"/>
    <property type="match status" value="1"/>
</dbReference>
<dbReference type="EMBL" id="QUAJ01000006">
    <property type="protein sequence ID" value="REI42053.1"/>
    <property type="molecule type" value="Genomic_DNA"/>
</dbReference>
<evidence type="ECO:0000313" key="8">
    <source>
        <dbReference type="EMBL" id="REI42053.1"/>
    </source>
</evidence>
<dbReference type="Proteomes" id="UP000263486">
    <property type="component" value="Unassembled WGS sequence"/>
</dbReference>
<dbReference type="PANTHER" id="PTHR48111">
    <property type="entry name" value="REGULATOR OF RPOS"/>
    <property type="match status" value="1"/>
</dbReference>
<dbReference type="SMART" id="SM00448">
    <property type="entry name" value="REC"/>
    <property type="match status" value="1"/>
</dbReference>
<evidence type="ECO:0000256" key="4">
    <source>
        <dbReference type="PROSITE-ProRule" id="PRU00169"/>
    </source>
</evidence>
<evidence type="ECO:0000259" key="7">
    <source>
        <dbReference type="PROSITE" id="PS51755"/>
    </source>
</evidence>
<feature type="DNA-binding region" description="OmpR/PhoB-type" evidence="5">
    <location>
        <begin position="127"/>
        <end position="223"/>
    </location>
</feature>
<protein>
    <submittedName>
        <fullName evidence="8">Response regulator</fullName>
    </submittedName>
</protein>
<evidence type="ECO:0000256" key="2">
    <source>
        <dbReference type="ARBA" id="ARBA00023012"/>
    </source>
</evidence>
<evidence type="ECO:0000259" key="6">
    <source>
        <dbReference type="PROSITE" id="PS50110"/>
    </source>
</evidence>
<dbReference type="Gene3D" id="6.10.250.690">
    <property type="match status" value="1"/>
</dbReference>